<accession>V3ZNY7</accession>
<evidence type="ECO:0000313" key="1">
    <source>
        <dbReference type="EMBL" id="ESO86032.1"/>
    </source>
</evidence>
<dbReference type="Proteomes" id="UP000030746">
    <property type="component" value="Unassembled WGS sequence"/>
</dbReference>
<keyword evidence="2" id="KW-1185">Reference proteome</keyword>
<dbReference type="HOGENOM" id="CLU_2253080_0_0_1"/>
<dbReference type="GeneID" id="20240641"/>
<reference evidence="1 2" key="1">
    <citation type="journal article" date="2013" name="Nature">
        <title>Insights into bilaterian evolution from three spiralian genomes.</title>
        <authorList>
            <person name="Simakov O."/>
            <person name="Marletaz F."/>
            <person name="Cho S.J."/>
            <person name="Edsinger-Gonzales E."/>
            <person name="Havlak P."/>
            <person name="Hellsten U."/>
            <person name="Kuo D.H."/>
            <person name="Larsson T."/>
            <person name="Lv J."/>
            <person name="Arendt D."/>
            <person name="Savage R."/>
            <person name="Osoegawa K."/>
            <person name="de Jong P."/>
            <person name="Grimwood J."/>
            <person name="Chapman J.A."/>
            <person name="Shapiro H."/>
            <person name="Aerts A."/>
            <person name="Otillar R.P."/>
            <person name="Terry A.Y."/>
            <person name="Boore J.L."/>
            <person name="Grigoriev I.V."/>
            <person name="Lindberg D.R."/>
            <person name="Seaver E.C."/>
            <person name="Weisblat D.A."/>
            <person name="Putnam N.H."/>
            <person name="Rokhsar D.S."/>
        </authorList>
    </citation>
    <scope>NUCLEOTIDE SEQUENCE [LARGE SCALE GENOMIC DNA]</scope>
</reference>
<organism evidence="1 2">
    <name type="scientific">Lottia gigantea</name>
    <name type="common">Giant owl limpet</name>
    <dbReference type="NCBI Taxonomy" id="225164"/>
    <lineage>
        <taxon>Eukaryota</taxon>
        <taxon>Metazoa</taxon>
        <taxon>Spiralia</taxon>
        <taxon>Lophotrochozoa</taxon>
        <taxon>Mollusca</taxon>
        <taxon>Gastropoda</taxon>
        <taxon>Patellogastropoda</taxon>
        <taxon>Lottioidea</taxon>
        <taxon>Lottiidae</taxon>
        <taxon>Lottia</taxon>
    </lineage>
</organism>
<dbReference type="CTD" id="20240641"/>
<dbReference type="KEGG" id="lgi:LOTGIDRAFT_167537"/>
<protein>
    <submittedName>
        <fullName evidence="1">Uncharacterized protein</fullName>
    </submittedName>
</protein>
<sequence length="104" mass="11903">MTIPPLESICYTCGYKVREEKCMDTFIPRDGRESSACNLSRQSKYDLCRKYRDGWTVMCNRNGNFLMCGEKCYTGHATSTKYSLFLVSTVAFVHLTNLAARLFS</sequence>
<dbReference type="OrthoDB" id="6040674at2759"/>
<gene>
    <name evidence="1" type="ORF">LOTGIDRAFT_167537</name>
</gene>
<name>V3ZNY7_LOTGI</name>
<evidence type="ECO:0000313" key="2">
    <source>
        <dbReference type="Proteomes" id="UP000030746"/>
    </source>
</evidence>
<dbReference type="EMBL" id="KB203188">
    <property type="protein sequence ID" value="ESO86032.1"/>
    <property type="molecule type" value="Genomic_DNA"/>
</dbReference>
<dbReference type="OMA" id="GWKAICK"/>
<proteinExistence type="predicted"/>
<dbReference type="RefSeq" id="XP_009063282.1">
    <property type="nucleotide sequence ID" value="XM_009065034.1"/>
</dbReference>
<dbReference type="AlphaFoldDB" id="V3ZNY7"/>